<dbReference type="InterPro" id="IPR000719">
    <property type="entry name" value="Prot_kinase_dom"/>
</dbReference>
<dbReference type="Pfam" id="PF00069">
    <property type="entry name" value="Pkinase"/>
    <property type="match status" value="1"/>
</dbReference>
<dbReference type="InterPro" id="IPR008271">
    <property type="entry name" value="Ser/Thr_kinase_AS"/>
</dbReference>
<dbReference type="RefSeq" id="WP_190055960.1">
    <property type="nucleotide sequence ID" value="NZ_BMWH01000002.1"/>
</dbReference>
<proteinExistence type="predicted"/>
<dbReference type="EMBL" id="BMWH01000002">
    <property type="protein sequence ID" value="GGZ73617.1"/>
    <property type="molecule type" value="Genomic_DNA"/>
</dbReference>
<sequence>MRDLVPEDPRTLGPFQLTARLGEGGMGQVFLGRSPGGRRVAVKTVRAEIAADPRFRERFRHEVEAAKRVGGFWTASVVDADPDADVPWVASDYIDAPDLAQLVGRDGPLAEPDVLRLAGGLAEALQSIHRVGLVHRDLKPSNVLVTDDGPRVIDFGIAKALEGAPTLTSTGLVIGTPGFMSPEQAGGHRVGELSDIFSLGAILVYAATGVGPFGEGSAPALLYRVVHDEPRLDGVPAGLLREVVEECLAKRPEDRPTAGELLDWLNEEEYPTAPTETVTAVRDTIAVTAVRDTTPGTATRVAPEPGDPTAAPVRVEYSAYFRKRGCGCATVGVLTGVAFWCVPRLAGGWSYALLVPLLLLGLMSLWSGLTMLWRPSRGTVEVGADGLTFRNTGLGGADVWRGRWDTIACVTLTPVAFRRAPKHLAVRVVATPPPGAEWQVPPIFTVRLSDAELNTLRTAHSALNGTGRAVAATSTMLYTDFETARHEIVRLHEALLAHAPARYRPDANLVTVLGR</sequence>
<dbReference type="PANTHER" id="PTHR43289:SF34">
    <property type="entry name" value="SERINE_THREONINE-PROTEIN KINASE YBDM-RELATED"/>
    <property type="match status" value="1"/>
</dbReference>
<evidence type="ECO:0000256" key="3">
    <source>
        <dbReference type="ARBA" id="ARBA00022777"/>
    </source>
</evidence>
<feature type="domain" description="Protein kinase" evidence="7">
    <location>
        <begin position="15"/>
        <end position="273"/>
    </location>
</feature>
<reference evidence="8" key="2">
    <citation type="submission" date="2020-09" db="EMBL/GenBank/DDBJ databases">
        <authorList>
            <person name="Sun Q."/>
            <person name="Ohkuma M."/>
        </authorList>
    </citation>
    <scope>NUCLEOTIDE SEQUENCE</scope>
    <source>
        <strain evidence="8">JCM 5016</strain>
    </source>
</reference>
<keyword evidence="1" id="KW-0808">Transferase</keyword>
<dbReference type="InterPro" id="IPR011009">
    <property type="entry name" value="Kinase-like_dom_sf"/>
</dbReference>
<evidence type="ECO:0000256" key="6">
    <source>
        <dbReference type="SAM" id="Phobius"/>
    </source>
</evidence>
<dbReference type="AlphaFoldDB" id="A0A918V7T5"/>
<dbReference type="InterPro" id="IPR017441">
    <property type="entry name" value="Protein_kinase_ATP_BS"/>
</dbReference>
<dbReference type="PROSITE" id="PS00107">
    <property type="entry name" value="PROTEIN_KINASE_ATP"/>
    <property type="match status" value="1"/>
</dbReference>
<dbReference type="Gene3D" id="3.30.200.20">
    <property type="entry name" value="Phosphorylase Kinase, domain 1"/>
    <property type="match status" value="1"/>
</dbReference>
<keyword evidence="6" id="KW-0472">Membrane</keyword>
<dbReference type="GO" id="GO:0005524">
    <property type="term" value="F:ATP binding"/>
    <property type="evidence" value="ECO:0007669"/>
    <property type="project" value="UniProtKB-UniRule"/>
</dbReference>
<gene>
    <name evidence="8" type="ORF">GCM10010389_09040</name>
</gene>
<dbReference type="SMART" id="SM00220">
    <property type="entry name" value="S_TKc"/>
    <property type="match status" value="1"/>
</dbReference>
<dbReference type="SUPFAM" id="SSF56112">
    <property type="entry name" value="Protein kinase-like (PK-like)"/>
    <property type="match status" value="1"/>
</dbReference>
<dbReference type="GO" id="GO:0004674">
    <property type="term" value="F:protein serine/threonine kinase activity"/>
    <property type="evidence" value="ECO:0007669"/>
    <property type="project" value="TreeGrafter"/>
</dbReference>
<name>A0A918V7T5_9ACTN</name>
<dbReference type="PANTHER" id="PTHR43289">
    <property type="entry name" value="MITOGEN-ACTIVATED PROTEIN KINASE KINASE KINASE 20-RELATED"/>
    <property type="match status" value="1"/>
</dbReference>
<dbReference type="PROSITE" id="PS50011">
    <property type="entry name" value="PROTEIN_KINASE_DOM"/>
    <property type="match status" value="1"/>
</dbReference>
<keyword evidence="6" id="KW-0812">Transmembrane</keyword>
<evidence type="ECO:0000256" key="1">
    <source>
        <dbReference type="ARBA" id="ARBA00022679"/>
    </source>
</evidence>
<dbReference type="Proteomes" id="UP000623010">
    <property type="component" value="Unassembled WGS sequence"/>
</dbReference>
<keyword evidence="4 5" id="KW-0067">ATP-binding</keyword>
<keyword evidence="2 5" id="KW-0547">Nucleotide-binding</keyword>
<dbReference type="Gene3D" id="1.10.510.10">
    <property type="entry name" value="Transferase(Phosphotransferase) domain 1"/>
    <property type="match status" value="1"/>
</dbReference>
<evidence type="ECO:0000256" key="2">
    <source>
        <dbReference type="ARBA" id="ARBA00022741"/>
    </source>
</evidence>
<evidence type="ECO:0000313" key="9">
    <source>
        <dbReference type="Proteomes" id="UP000623010"/>
    </source>
</evidence>
<evidence type="ECO:0000256" key="5">
    <source>
        <dbReference type="PROSITE-ProRule" id="PRU10141"/>
    </source>
</evidence>
<organism evidence="8 9">
    <name type="scientific">Streptomyces echinoruber</name>
    <dbReference type="NCBI Taxonomy" id="68898"/>
    <lineage>
        <taxon>Bacteria</taxon>
        <taxon>Bacillati</taxon>
        <taxon>Actinomycetota</taxon>
        <taxon>Actinomycetes</taxon>
        <taxon>Kitasatosporales</taxon>
        <taxon>Streptomycetaceae</taxon>
        <taxon>Streptomyces</taxon>
    </lineage>
</organism>
<comment type="caution">
    <text evidence="8">The sequence shown here is derived from an EMBL/GenBank/DDBJ whole genome shotgun (WGS) entry which is preliminary data.</text>
</comment>
<keyword evidence="9" id="KW-1185">Reference proteome</keyword>
<dbReference type="PROSITE" id="PS00108">
    <property type="entry name" value="PROTEIN_KINASE_ST"/>
    <property type="match status" value="1"/>
</dbReference>
<keyword evidence="6" id="KW-1133">Transmembrane helix</keyword>
<dbReference type="CDD" id="cd14014">
    <property type="entry name" value="STKc_PknB_like"/>
    <property type="match status" value="1"/>
</dbReference>
<evidence type="ECO:0000313" key="8">
    <source>
        <dbReference type="EMBL" id="GGZ73617.1"/>
    </source>
</evidence>
<reference evidence="8" key="1">
    <citation type="journal article" date="2014" name="Int. J. Syst. Evol. Microbiol.">
        <title>Complete genome sequence of Corynebacterium casei LMG S-19264T (=DSM 44701T), isolated from a smear-ripened cheese.</title>
        <authorList>
            <consortium name="US DOE Joint Genome Institute (JGI-PGF)"/>
            <person name="Walter F."/>
            <person name="Albersmeier A."/>
            <person name="Kalinowski J."/>
            <person name="Ruckert C."/>
        </authorList>
    </citation>
    <scope>NUCLEOTIDE SEQUENCE</scope>
    <source>
        <strain evidence="8">JCM 5016</strain>
    </source>
</reference>
<protein>
    <recommendedName>
        <fullName evidence="7">Protein kinase domain-containing protein</fullName>
    </recommendedName>
</protein>
<feature type="binding site" evidence="5">
    <location>
        <position position="43"/>
    </location>
    <ligand>
        <name>ATP</name>
        <dbReference type="ChEBI" id="CHEBI:30616"/>
    </ligand>
</feature>
<evidence type="ECO:0000256" key="4">
    <source>
        <dbReference type="ARBA" id="ARBA00022840"/>
    </source>
</evidence>
<keyword evidence="3" id="KW-0418">Kinase</keyword>
<accession>A0A918V7T5</accession>
<feature type="transmembrane region" description="Helical" evidence="6">
    <location>
        <begin position="349"/>
        <end position="369"/>
    </location>
</feature>
<evidence type="ECO:0000259" key="7">
    <source>
        <dbReference type="PROSITE" id="PS50011"/>
    </source>
</evidence>